<dbReference type="NCBIfam" id="TIGR04088">
    <property type="entry name" value="cognate_SipW"/>
    <property type="match status" value="1"/>
</dbReference>
<evidence type="ECO:0000313" key="1">
    <source>
        <dbReference type="EMBL" id="QOD44849.1"/>
    </source>
</evidence>
<evidence type="ECO:0000313" key="2">
    <source>
        <dbReference type="Proteomes" id="UP000516660"/>
    </source>
</evidence>
<reference evidence="1 2" key="1">
    <citation type="submission" date="2020-08" db="EMBL/GenBank/DDBJ databases">
        <title>Description of Clavibacter zhangzhiyonge sp. nov., a phytopathogenic actinobacterium isolated from barley seeds, causing leaf brown spot and decline.</title>
        <authorList>
            <person name="Tian Q."/>
            <person name="Chuan J."/>
            <person name="Zhao W."/>
            <person name="Li X."/>
        </authorList>
    </citation>
    <scope>NUCLEOTIDE SEQUENCE [LARGE SCALE GENOMIC DNA]</scope>
    <source>
        <strain evidence="1 2">DM1</strain>
    </source>
</reference>
<gene>
    <name evidence="1" type="ORF">H9X71_05920</name>
</gene>
<dbReference type="EMBL" id="CP061274">
    <property type="protein sequence ID" value="QOD44849.1"/>
    <property type="molecule type" value="Genomic_DNA"/>
</dbReference>
<name>A0A7L7Z5G6_9MICO</name>
<proteinExistence type="predicted"/>
<sequence length="182" mass="18079">MNKIVSGAVAGAAGIVLLLGGAGSFALWNANATVAASSVSAGNLALAADTTGVWTDITNPSAPKVVDPATYRIVPGNVLQYKSALTVTATGDSLAADLTYNPLSISGDAALKAAVTTKLDVTSTDASITAGSAANTFTVKPSTAASKVNVVLTVTFPSTATTGQNGTLSFDKLAFTLTQRAI</sequence>
<dbReference type="Proteomes" id="UP000516660">
    <property type="component" value="Chromosome"/>
</dbReference>
<dbReference type="KEGG" id="czh:H9X71_05920"/>
<accession>A0A7L7Z5G6</accession>
<organism evidence="1 2">
    <name type="scientific">Clavibacter zhangzhiyongii</name>
    <dbReference type="NCBI Taxonomy" id="2768071"/>
    <lineage>
        <taxon>Bacteria</taxon>
        <taxon>Bacillati</taxon>
        <taxon>Actinomycetota</taxon>
        <taxon>Actinomycetes</taxon>
        <taxon>Micrococcales</taxon>
        <taxon>Microbacteriaceae</taxon>
        <taxon>Clavibacter</taxon>
    </lineage>
</organism>
<protein>
    <submittedName>
        <fullName evidence="1">Alternate-type signal peptide domain-containing protein</fullName>
    </submittedName>
</protein>
<keyword evidence="2" id="KW-1185">Reference proteome</keyword>
<dbReference type="InterPro" id="IPR023833">
    <property type="entry name" value="Signal_pept_SipW-depend-type"/>
</dbReference>
<dbReference type="AlphaFoldDB" id="A0A7L7Z5G6"/>
<dbReference type="InterPro" id="IPR024006">
    <property type="entry name" value="Alt_signal_exp_actinobact"/>
</dbReference>
<dbReference type="NCBIfam" id="TIGR04089">
    <property type="entry name" value="exp_by_SipW_III"/>
    <property type="match status" value="1"/>
</dbReference>
<dbReference type="RefSeq" id="WP_191148754.1">
    <property type="nucleotide sequence ID" value="NZ_CP061274.1"/>
</dbReference>